<accession>A0AAD7I5F6</accession>
<dbReference type="Proteomes" id="UP001215598">
    <property type="component" value="Unassembled WGS sequence"/>
</dbReference>
<proteinExistence type="predicted"/>
<name>A0AAD7I5F6_9AGAR</name>
<comment type="caution">
    <text evidence="1">The sequence shown here is derived from an EMBL/GenBank/DDBJ whole genome shotgun (WGS) entry which is preliminary data.</text>
</comment>
<keyword evidence="2" id="KW-1185">Reference proteome</keyword>
<dbReference type="AlphaFoldDB" id="A0AAD7I5F6"/>
<reference evidence="1" key="1">
    <citation type="submission" date="2023-03" db="EMBL/GenBank/DDBJ databases">
        <title>Massive genome expansion in bonnet fungi (Mycena s.s.) driven by repeated elements and novel gene families across ecological guilds.</title>
        <authorList>
            <consortium name="Lawrence Berkeley National Laboratory"/>
            <person name="Harder C.B."/>
            <person name="Miyauchi S."/>
            <person name="Viragh M."/>
            <person name="Kuo A."/>
            <person name="Thoen E."/>
            <person name="Andreopoulos B."/>
            <person name="Lu D."/>
            <person name="Skrede I."/>
            <person name="Drula E."/>
            <person name="Henrissat B."/>
            <person name="Morin E."/>
            <person name="Kohler A."/>
            <person name="Barry K."/>
            <person name="LaButti K."/>
            <person name="Morin E."/>
            <person name="Salamov A."/>
            <person name="Lipzen A."/>
            <person name="Mereny Z."/>
            <person name="Hegedus B."/>
            <person name="Baldrian P."/>
            <person name="Stursova M."/>
            <person name="Weitz H."/>
            <person name="Taylor A."/>
            <person name="Grigoriev I.V."/>
            <person name="Nagy L.G."/>
            <person name="Martin F."/>
            <person name="Kauserud H."/>
        </authorList>
    </citation>
    <scope>NUCLEOTIDE SEQUENCE</scope>
    <source>
        <strain evidence="1">CBHHK182m</strain>
    </source>
</reference>
<evidence type="ECO:0000313" key="1">
    <source>
        <dbReference type="EMBL" id="KAJ7735497.1"/>
    </source>
</evidence>
<dbReference type="EMBL" id="JARKIB010000126">
    <property type="protein sequence ID" value="KAJ7735497.1"/>
    <property type="molecule type" value="Genomic_DNA"/>
</dbReference>
<evidence type="ECO:0000313" key="2">
    <source>
        <dbReference type="Proteomes" id="UP001215598"/>
    </source>
</evidence>
<protein>
    <submittedName>
        <fullName evidence="1">Uncharacterized protein</fullName>
    </submittedName>
</protein>
<gene>
    <name evidence="1" type="ORF">B0H16DRAFT_1695642</name>
</gene>
<sequence length="267" mass="29390">MARASSFKSSVCVWDRQAAEYPCAAPRFLEARGSRHKPNLPACPYPGKSRNKTGGGGAHGRLDGVVRYCREDWWWVLSAASRAQSTWQAAGLDIMVLMVVRCVRAVEALIVVAAVLVGGVPASSGRRLGRLHSGRTTASNLFVLSVFPQRNPTNFRTIRETTDHNSLGRTTASDLSFLNRPPRIPPTRNTTNFRTIRETTDHNSLGRAGGGFIILAWSKCLNNEFTEDKQAVIYKMPTEHTPFQGVDQTLRLSRDATEPGVASQRVV</sequence>
<organism evidence="1 2">
    <name type="scientific">Mycena metata</name>
    <dbReference type="NCBI Taxonomy" id="1033252"/>
    <lineage>
        <taxon>Eukaryota</taxon>
        <taxon>Fungi</taxon>
        <taxon>Dikarya</taxon>
        <taxon>Basidiomycota</taxon>
        <taxon>Agaricomycotina</taxon>
        <taxon>Agaricomycetes</taxon>
        <taxon>Agaricomycetidae</taxon>
        <taxon>Agaricales</taxon>
        <taxon>Marasmiineae</taxon>
        <taxon>Mycenaceae</taxon>
        <taxon>Mycena</taxon>
    </lineage>
</organism>